<accession>X0V3J8</accession>
<sequence length="32" mass="3840">SYYEGQPFGVVLYEKILNINDLIGIRKKRRKK</sequence>
<gene>
    <name evidence="1" type="ORF">S01H1_41329</name>
</gene>
<name>X0V3J8_9ZZZZ</name>
<comment type="caution">
    <text evidence="1">The sequence shown here is derived from an EMBL/GenBank/DDBJ whole genome shotgun (WGS) entry which is preliminary data.</text>
</comment>
<organism evidence="1">
    <name type="scientific">marine sediment metagenome</name>
    <dbReference type="NCBI Taxonomy" id="412755"/>
    <lineage>
        <taxon>unclassified sequences</taxon>
        <taxon>metagenomes</taxon>
        <taxon>ecological metagenomes</taxon>
    </lineage>
</organism>
<reference evidence="1" key="1">
    <citation type="journal article" date="2014" name="Front. Microbiol.">
        <title>High frequency of phylogenetically diverse reductive dehalogenase-homologous genes in deep subseafloor sedimentary metagenomes.</title>
        <authorList>
            <person name="Kawai M."/>
            <person name="Futagami T."/>
            <person name="Toyoda A."/>
            <person name="Takaki Y."/>
            <person name="Nishi S."/>
            <person name="Hori S."/>
            <person name="Arai W."/>
            <person name="Tsubouchi T."/>
            <person name="Morono Y."/>
            <person name="Uchiyama I."/>
            <person name="Ito T."/>
            <person name="Fujiyama A."/>
            <person name="Inagaki F."/>
            <person name="Takami H."/>
        </authorList>
    </citation>
    <scope>NUCLEOTIDE SEQUENCE</scope>
    <source>
        <strain evidence="1">Expedition CK06-06</strain>
    </source>
</reference>
<protein>
    <submittedName>
        <fullName evidence="1">Uncharacterized protein</fullName>
    </submittedName>
</protein>
<dbReference type="AlphaFoldDB" id="X0V3J8"/>
<evidence type="ECO:0000313" key="1">
    <source>
        <dbReference type="EMBL" id="GAG12714.1"/>
    </source>
</evidence>
<feature type="non-terminal residue" evidence="1">
    <location>
        <position position="1"/>
    </location>
</feature>
<proteinExistence type="predicted"/>
<dbReference type="EMBL" id="BARS01026211">
    <property type="protein sequence ID" value="GAG12714.1"/>
    <property type="molecule type" value="Genomic_DNA"/>
</dbReference>